<dbReference type="Gene3D" id="3.90.1010.10">
    <property type="match status" value="1"/>
</dbReference>
<evidence type="ECO:0000313" key="4">
    <source>
        <dbReference type="Proteomes" id="UP000184041"/>
    </source>
</evidence>
<dbReference type="STRING" id="1194090.SAMN05443144_1039"/>
<accession>A0A1M4VQC7</accession>
<dbReference type="EMBL" id="FQUS01000003">
    <property type="protein sequence ID" value="SHE71236.1"/>
    <property type="molecule type" value="Genomic_DNA"/>
</dbReference>
<dbReference type="InterPro" id="IPR003808">
    <property type="entry name" value="Fe-S_metab-assoc_dom"/>
</dbReference>
<evidence type="ECO:0000256" key="1">
    <source>
        <dbReference type="ARBA" id="ARBA00010282"/>
    </source>
</evidence>
<dbReference type="PANTHER" id="PTHR43597">
    <property type="entry name" value="SULFUR ACCEPTOR PROTEIN CSDE"/>
    <property type="match status" value="1"/>
</dbReference>
<feature type="domain" description="Fe-S metabolism associated" evidence="2">
    <location>
        <begin position="13"/>
        <end position="130"/>
    </location>
</feature>
<dbReference type="Proteomes" id="UP000184041">
    <property type="component" value="Unassembled WGS sequence"/>
</dbReference>
<gene>
    <name evidence="3" type="ORF">SAMN05443144_1039</name>
</gene>
<name>A0A1M4VQC7_9BACT</name>
<evidence type="ECO:0000259" key="2">
    <source>
        <dbReference type="Pfam" id="PF02657"/>
    </source>
</evidence>
<dbReference type="RefSeq" id="WP_073059389.1">
    <property type="nucleotide sequence ID" value="NZ_FQUS01000003.1"/>
</dbReference>
<dbReference type="SUPFAM" id="SSF82649">
    <property type="entry name" value="SufE/NifU"/>
    <property type="match status" value="1"/>
</dbReference>
<protein>
    <submittedName>
        <fullName evidence="3">Cysteine desulfuration protein SufE</fullName>
    </submittedName>
</protein>
<organism evidence="3 4">
    <name type="scientific">Fodinibius roseus</name>
    <dbReference type="NCBI Taxonomy" id="1194090"/>
    <lineage>
        <taxon>Bacteria</taxon>
        <taxon>Pseudomonadati</taxon>
        <taxon>Balneolota</taxon>
        <taxon>Balneolia</taxon>
        <taxon>Balneolales</taxon>
        <taxon>Balneolaceae</taxon>
        <taxon>Fodinibius</taxon>
    </lineage>
</organism>
<proteinExistence type="inferred from homology"/>
<dbReference type="OrthoDB" id="9799320at2"/>
<evidence type="ECO:0000313" key="3">
    <source>
        <dbReference type="EMBL" id="SHE71236.1"/>
    </source>
</evidence>
<dbReference type="Pfam" id="PF02657">
    <property type="entry name" value="SufE"/>
    <property type="match status" value="1"/>
</dbReference>
<comment type="similarity">
    <text evidence="1">Belongs to the SufE family.</text>
</comment>
<reference evidence="3 4" key="1">
    <citation type="submission" date="2016-11" db="EMBL/GenBank/DDBJ databases">
        <authorList>
            <person name="Jaros S."/>
            <person name="Januszkiewicz K."/>
            <person name="Wedrychowicz H."/>
        </authorList>
    </citation>
    <scope>NUCLEOTIDE SEQUENCE [LARGE SCALE GENOMIC DNA]</scope>
    <source>
        <strain evidence="3 4">DSM 21986</strain>
    </source>
</reference>
<dbReference type="PANTHER" id="PTHR43597:SF5">
    <property type="entry name" value="SUFE-LIKE PROTEIN 2, CHLOROPLASTIC"/>
    <property type="match status" value="1"/>
</dbReference>
<sequence>MADIQDIQQQIIDEFNALSDWTERYKHIIKQGRDLEPLDEKHKVDENLVRGCQSQVWLHTRLENGKVIFEADSDAAITKGLVALMVRFYSHQTPGDIISTNPTFIKKIGMQEHLSPTRSNGLASMVKQMKIYAMAYKTKMAEQPTDA</sequence>
<keyword evidence="4" id="KW-1185">Reference proteome</keyword>
<dbReference type="AlphaFoldDB" id="A0A1M4VQC7"/>